<name>A0A5S4ZTT9_9FIRM</name>
<keyword evidence="3" id="KW-0966">Cell projection</keyword>
<dbReference type="SUPFAM" id="SSF64518">
    <property type="entry name" value="Phase 1 flagellin"/>
    <property type="match status" value="1"/>
</dbReference>
<evidence type="ECO:0000313" key="4">
    <source>
        <dbReference type="Proteomes" id="UP000323166"/>
    </source>
</evidence>
<comment type="caution">
    <text evidence="3">The sequence shown here is derived from an EMBL/GenBank/DDBJ whole genome shotgun (WGS) entry which is preliminary data.</text>
</comment>
<evidence type="ECO:0000256" key="1">
    <source>
        <dbReference type="ARBA" id="ARBA00020110"/>
    </source>
</evidence>
<evidence type="ECO:0000259" key="2">
    <source>
        <dbReference type="Pfam" id="PF00669"/>
    </source>
</evidence>
<dbReference type="AlphaFoldDB" id="A0A5S4ZTT9"/>
<dbReference type="GO" id="GO:0005198">
    <property type="term" value="F:structural molecule activity"/>
    <property type="evidence" value="ECO:0007669"/>
    <property type="project" value="InterPro"/>
</dbReference>
<keyword evidence="3" id="KW-0969">Cilium</keyword>
<feature type="domain" description="Flagellin N-terminal" evidence="2">
    <location>
        <begin position="3"/>
        <end position="99"/>
    </location>
</feature>
<dbReference type="PRINTS" id="PR00207">
    <property type="entry name" value="FLAGELLIN"/>
</dbReference>
<dbReference type="InterPro" id="IPR001029">
    <property type="entry name" value="Flagellin_N"/>
</dbReference>
<evidence type="ECO:0000313" key="3">
    <source>
        <dbReference type="EMBL" id="TYO95510.1"/>
    </source>
</evidence>
<dbReference type="GO" id="GO:0009288">
    <property type="term" value="C:bacterial-type flagellum"/>
    <property type="evidence" value="ECO:0007669"/>
    <property type="project" value="InterPro"/>
</dbReference>
<keyword evidence="3" id="KW-0282">Flagellum</keyword>
<dbReference type="EMBL" id="VNHM01000007">
    <property type="protein sequence ID" value="TYO95510.1"/>
    <property type="molecule type" value="Genomic_DNA"/>
</dbReference>
<keyword evidence="4" id="KW-1185">Reference proteome</keyword>
<dbReference type="Pfam" id="PF00669">
    <property type="entry name" value="Flagellin_N"/>
    <property type="match status" value="1"/>
</dbReference>
<dbReference type="Gene3D" id="1.20.1330.10">
    <property type="entry name" value="f41 fragment of flagellin, N-terminal domain"/>
    <property type="match status" value="1"/>
</dbReference>
<protein>
    <recommendedName>
        <fullName evidence="1">Flagellin</fullName>
    </recommendedName>
</protein>
<dbReference type="PANTHER" id="PTHR42792">
    <property type="entry name" value="FLAGELLIN"/>
    <property type="match status" value="1"/>
</dbReference>
<sequence>MIINHNIAALTAYRNMVIAGNMVTRAIERLYSGLRINRAADDPAGLAISERIRAQIRGLRQASRNAQDGISMIQTAEGALNETHAMIQRIRELVIQGTTEH</sequence>
<dbReference type="PANTHER" id="PTHR42792:SF2">
    <property type="entry name" value="FLAGELLIN"/>
    <property type="match status" value="1"/>
</dbReference>
<dbReference type="Proteomes" id="UP000323166">
    <property type="component" value="Unassembled WGS sequence"/>
</dbReference>
<reference evidence="3 4" key="1">
    <citation type="submission" date="2019-07" db="EMBL/GenBank/DDBJ databases">
        <title>Genomic Encyclopedia of Type Strains, Phase I: the one thousand microbial genomes (KMG-I) project.</title>
        <authorList>
            <person name="Kyrpides N."/>
        </authorList>
    </citation>
    <scope>NUCLEOTIDE SEQUENCE [LARGE SCALE GENOMIC DNA]</scope>
    <source>
        <strain evidence="3 4">DSM 6562</strain>
    </source>
</reference>
<dbReference type="InterPro" id="IPR001492">
    <property type="entry name" value="Flagellin"/>
</dbReference>
<organism evidence="3 4">
    <name type="scientific">Desulfallas thermosapovorans DSM 6562</name>
    <dbReference type="NCBI Taxonomy" id="1121431"/>
    <lineage>
        <taxon>Bacteria</taxon>
        <taxon>Bacillati</taxon>
        <taxon>Bacillota</taxon>
        <taxon>Clostridia</taxon>
        <taxon>Eubacteriales</taxon>
        <taxon>Desulfallaceae</taxon>
        <taxon>Desulfallas</taxon>
    </lineage>
</organism>
<gene>
    <name evidence="3" type="ORF">LX24_01471</name>
</gene>
<accession>A0A5S4ZTT9</accession>
<proteinExistence type="predicted"/>